<dbReference type="InterPro" id="IPR034660">
    <property type="entry name" value="DinB/YfiT-like"/>
</dbReference>
<keyword evidence="2" id="KW-1185">Reference proteome</keyword>
<gene>
    <name evidence="1" type="ORF">EBO34_19490</name>
</gene>
<dbReference type="RefSeq" id="WP_122901770.1">
    <property type="nucleotide sequence ID" value="NZ_RHIB01000004.1"/>
</dbReference>
<comment type="caution">
    <text evidence="1">The sequence shown here is derived from an EMBL/GenBank/DDBJ whole genome shotgun (WGS) entry which is preliminary data.</text>
</comment>
<dbReference type="Proteomes" id="UP000278746">
    <property type="component" value="Unassembled WGS sequence"/>
</dbReference>
<evidence type="ECO:0000313" key="1">
    <source>
        <dbReference type="EMBL" id="RNA66304.1"/>
    </source>
</evidence>
<reference evidence="1 2" key="1">
    <citation type="submission" date="2018-10" db="EMBL/GenBank/DDBJ databases">
        <title>Bacillus Keqinensis sp. nov., a moderately halophilic bacterium isolated from a saline-alkaline lake.</title>
        <authorList>
            <person name="Wang H."/>
        </authorList>
    </citation>
    <scope>NUCLEOTIDE SEQUENCE [LARGE SCALE GENOMIC DNA]</scope>
    <source>
        <strain evidence="1 2">KQ-3</strain>
    </source>
</reference>
<sequence length="155" mass="17577">MKLEQLTIRDSSRSLLKETFEGPAKSGSFFTNTEPDTGLLGTIERINAREASMILPSSEASIAAHVHHTLYFLQVSAAHILKEDRHVDWGISWKIHEVDEATWQAFKSQLREEYENYLSLLDHIDFSGEQVEQVMASLAHSAYHLGALRQLVNQL</sequence>
<evidence type="ECO:0000313" key="2">
    <source>
        <dbReference type="Proteomes" id="UP000278746"/>
    </source>
</evidence>
<name>A0A3M7TLT6_9BACI</name>
<protein>
    <recommendedName>
        <fullName evidence="3">DinB family protein</fullName>
    </recommendedName>
</protein>
<dbReference type="OrthoDB" id="67041at2"/>
<organism evidence="1 2">
    <name type="scientific">Alteribacter keqinensis</name>
    <dbReference type="NCBI Taxonomy" id="2483800"/>
    <lineage>
        <taxon>Bacteria</taxon>
        <taxon>Bacillati</taxon>
        <taxon>Bacillota</taxon>
        <taxon>Bacilli</taxon>
        <taxon>Bacillales</taxon>
        <taxon>Bacillaceae</taxon>
        <taxon>Alteribacter</taxon>
    </lineage>
</organism>
<dbReference type="EMBL" id="RHIB01000004">
    <property type="protein sequence ID" value="RNA66304.1"/>
    <property type="molecule type" value="Genomic_DNA"/>
</dbReference>
<evidence type="ECO:0008006" key="3">
    <source>
        <dbReference type="Google" id="ProtNLM"/>
    </source>
</evidence>
<proteinExistence type="predicted"/>
<dbReference type="AlphaFoldDB" id="A0A3M7TLT6"/>
<accession>A0A3M7TLT6</accession>
<dbReference type="SUPFAM" id="SSF109854">
    <property type="entry name" value="DinB/YfiT-like putative metalloenzymes"/>
    <property type="match status" value="1"/>
</dbReference>